<accession>A0A399RR21</accession>
<dbReference type="PROSITE" id="PS51257">
    <property type="entry name" value="PROKAR_LIPOPROTEIN"/>
    <property type="match status" value="1"/>
</dbReference>
<evidence type="ECO:0000313" key="2">
    <source>
        <dbReference type="Proteomes" id="UP000266005"/>
    </source>
</evidence>
<evidence type="ECO:0000313" key="1">
    <source>
        <dbReference type="EMBL" id="RIJ34290.1"/>
    </source>
</evidence>
<protein>
    <recommendedName>
        <fullName evidence="3">EF-hand domain-containing protein</fullName>
    </recommendedName>
</protein>
<dbReference type="AlphaFoldDB" id="A0A399RR21"/>
<evidence type="ECO:0008006" key="3">
    <source>
        <dbReference type="Google" id="ProtNLM"/>
    </source>
</evidence>
<name>A0A399RR21_9BACT</name>
<dbReference type="RefSeq" id="WP_119433150.1">
    <property type="nucleotide sequence ID" value="NZ_QWGE01000005.1"/>
</dbReference>
<dbReference type="InterPro" id="IPR011992">
    <property type="entry name" value="EF-hand-dom_pair"/>
</dbReference>
<organism evidence="1 2">
    <name type="scientific">Pontibacter oryzae</name>
    <dbReference type="NCBI Taxonomy" id="2304593"/>
    <lineage>
        <taxon>Bacteria</taxon>
        <taxon>Pseudomonadati</taxon>
        <taxon>Bacteroidota</taxon>
        <taxon>Cytophagia</taxon>
        <taxon>Cytophagales</taxon>
        <taxon>Hymenobacteraceae</taxon>
        <taxon>Pontibacter</taxon>
    </lineage>
</organism>
<dbReference type="OrthoDB" id="852195at2"/>
<reference evidence="2" key="1">
    <citation type="submission" date="2018-08" db="EMBL/GenBank/DDBJ databases">
        <title>Mucilaginibacter sp. MYSH2.</title>
        <authorList>
            <person name="Seo T."/>
        </authorList>
    </citation>
    <scope>NUCLEOTIDE SEQUENCE [LARGE SCALE GENOMIC DNA]</scope>
    <source>
        <strain evidence="2">KIRAN</strain>
    </source>
</reference>
<dbReference type="EMBL" id="QWGE01000005">
    <property type="protein sequence ID" value="RIJ34290.1"/>
    <property type="molecule type" value="Genomic_DNA"/>
</dbReference>
<comment type="caution">
    <text evidence="1">The sequence shown here is derived from an EMBL/GenBank/DDBJ whole genome shotgun (WGS) entry which is preliminary data.</text>
</comment>
<sequence length="210" mass="24419">MEKRMYNIGPLLTLGLCCSIGLSLLSCKGDEKKEMIEEPVSMRTEATESFAGDMPAIDSDRLYSDFSATSNFENWDTDKDNLLNENEYADAFFNTWDTDNDKMLNQNEWEAASGDFGFRNNADWEWAAWDANKDDAISKKEFSARLSETNTFEGWDKNKDNMLDEREYTEGLIVMWNDADDDGTLDETEYTEKFKRYYDNNEKQYLPERG</sequence>
<keyword evidence="2" id="KW-1185">Reference proteome</keyword>
<proteinExistence type="predicted"/>
<dbReference type="SUPFAM" id="SSF47473">
    <property type="entry name" value="EF-hand"/>
    <property type="match status" value="1"/>
</dbReference>
<dbReference type="Proteomes" id="UP000266005">
    <property type="component" value="Unassembled WGS sequence"/>
</dbReference>
<gene>
    <name evidence="1" type="ORF">D1627_15310</name>
</gene>
<dbReference type="PROSITE" id="PS00018">
    <property type="entry name" value="EF_HAND_1"/>
    <property type="match status" value="3"/>
</dbReference>
<dbReference type="InterPro" id="IPR018247">
    <property type="entry name" value="EF_Hand_1_Ca_BS"/>
</dbReference>
<dbReference type="Gene3D" id="1.10.238.10">
    <property type="entry name" value="EF-hand"/>
    <property type="match status" value="1"/>
</dbReference>